<dbReference type="SUPFAM" id="SSF50249">
    <property type="entry name" value="Nucleic acid-binding proteins"/>
    <property type="match status" value="2"/>
</dbReference>
<dbReference type="InterPro" id="IPR001900">
    <property type="entry name" value="RNase_II/R"/>
</dbReference>
<dbReference type="SUPFAM" id="SSF52540">
    <property type="entry name" value="P-loop containing nucleoside triphosphate hydrolases"/>
    <property type="match status" value="2"/>
</dbReference>
<keyword evidence="3" id="KW-0378">Hydrolase</keyword>
<dbReference type="Pfam" id="PF13087">
    <property type="entry name" value="AAA_12"/>
    <property type="match status" value="2"/>
</dbReference>
<dbReference type="PANTHER" id="PTHR43788:SF10">
    <property type="entry name" value="HELICASE WITH ZINC FINGER 2, TRANSCRIPTIONAL COACTIVATOR"/>
    <property type="match status" value="1"/>
</dbReference>
<feature type="zinc finger region" description="C3H1-type" evidence="6">
    <location>
        <begin position="220"/>
        <end position="244"/>
    </location>
</feature>
<dbReference type="InterPro" id="IPR012340">
    <property type="entry name" value="NA-bd_OB-fold"/>
</dbReference>
<dbReference type="InterPro" id="IPR000571">
    <property type="entry name" value="Znf_CCCH"/>
</dbReference>
<evidence type="ECO:0000256" key="4">
    <source>
        <dbReference type="ARBA" id="ARBA00022806"/>
    </source>
</evidence>
<evidence type="ECO:0000256" key="1">
    <source>
        <dbReference type="ARBA" id="ARBA00007913"/>
    </source>
</evidence>
<sequence length="2874" mass="327849">MAVSGTSRRIDLSPLLRIHELKAACRSCCRQTAEITFCLVANAHQCQRNILLASRIGADQWRPINPLPPFPTPAKYVVCWHFVEGYGCTSHGPRCSFARSSEEAAVWNFLKNSRLEHSALIHMLEGAPKHSPKPDDHTGAVDRILNQFPGGFLELCEACFHSAPQRISGRKSVAASKHPQFCTSKHHWKPILVFCESQGKDVEYHEIRPLPRKPYSQWRYCRFVERGQPCLHGSHRCWFAHSKVEMAVWTAESQGPFIRSTLLTNNAQTPQKSKGNSTPPEKLEKPSRCAEVHHCKMCRRRFHSQEDYMNHCFTSEHRQRIFEDEVIEAKHRDPPQIYHSFRMCSRPDTCEHGERCVEAHSEEELREWLARAKAARRKARAAEMQGLLSYQDHLLEEYRNSTTPDEIISETVSDATVTCDADLSTYVKKEKVPLTWKFTVVSQKALAVTALLKQEPGGSFTLGDNSNEHRTHSTGDWYRCHGAHKYYTYEVTVSFVAIHPGVFEQWLVFDFDTRPVLMCKLLVRVGEPPSLLPDICEIPPASIGFLSPVLTEPRLWNRGDRVIVPYLNRTEAEVKLLSEFRPPEMNPQYYQLFDDLDPINSHNYRDRMHNFLYQEELAEEDIVCRLNLRGNITMSSMLSDIVFGLKMACEGELFGALETSHALTPDTPEGFMLKRGVESVLVGEIATNDQSQKVYEALILRDTASEKKIHLQLSRGCCTDLGLQKDQTREMEVQFQLNRLWFCEMHKAIDLLPDFHHVLPDFRTTCVPVYSTKRPSEKRQYLKDLNEKQQAAMDVILGHTEGKSIVAPLLIYGPFGTGKTSTLAVAAVELMKEDHTRVLICTHTNSSADLYVKEHFHKYMLSENLKIKPLRIKAQEASPRSTDDITKSYCLLTEDGRFFKFPSRDTVDRTRILITTTGVARLLNDLNLPKDYFSHIMIDEASQMLECEALMALGLVGPSTRVVLAGDHMQMGPKLFSVDDDRRSDHTLLNRLFHSYKSQKNVKAAQSKIVFNENYRSTKEIVDFVSSCFYVKGETVIKASGNVTAHPKQYPLMFSHVRGECYLDTTTMSWYNPEQVKSVVQIVLDVLSNWPEEWNQRDASAICILSQGTQVYHIRSKLKEVKLHSVTVENAENVQGKQYRVIILVTVHTKDTLKPSTSNCLEFFNDARVLNTAMTRAQSQVIVVGDAAALCYFGKCSKTWKCYIEHCIKKDSAQPEHLTQSFLKEEIMEISRFVRTQEEDSSDTDSSTSEIPDIDPILQELLDESKDLKVSVTEEGLVDIIKNDHLDQTPDRSEEQYHSDQRDSAFLQLNDEEDKVPSRCVYKHCILVMERYDSAYAIPLDEPNSRIKITGKENFRCCFPGDEVLVEVLSEESSPPVGRVHKVVRATPSNRQYVCTIEKNDNKVMTPINRCVSKIYTPFWKDKPKHIAIRNPDSWAPESFVKINEESKRNNLFVVQVLKWTENFFYPLGIVVKVIPRVTSLEAGLEVLDLEYQLSQSPSLDEDEMQKLQEHSQDLHGRTDFRNITTFTVDPSHSQDLDDAISVRDLGQDYEIGIHIADVAHFVSKGSKLDEYAKKQGTVFYPPCSGTTPAYIFPRELSEDFFSLLPGHDRHAVSLMVVVDKISDRIKSSKFYLSVISSDRKLSYDEAEEILQNSRTNSSRPHACLNTVEGCLVMASHFSEVHRKDRKLDDWCYKSPDEDSIVGSRQSHRVVEELMILFNHSIAQLLLKNETTKSCTPLRCQEGPNTDGLRKLRDQCSPWLPMSIHLSHLMEDEGDLVSLPEANRTGHNTATSVGQQGDTDTFSVLTSLLKNLQTAAKEEDISRIIDLVTTDDVHPQLLPIIHAFRKLIQRGYVLRSNSTHTSRVGHFDLDLDCYSWASSPIRRYVDIIAQRVLHSVLEHKDIPYTPIEIDQACMTFTLNNDQQSKYDRTSHSLHFASELRTQSARKIAFVTDIPPNSNNFRLSFPLLRQSMCNDVSIMYRDLQLADQPDVNRDGLVLKWRRRVYSFTRDDIHSELEQQPPHFLTTQVSRQAWEHLLSSIRKENWEEMLEHLPDMTSEVQPGGTVSYTGLNTDIVKSRKPDELEKHFVNLALQLKTGDTIEVQLGTDTVRGLLVPAVQLLVVNRSFEICLEHAKNPIECFSKYALRASKEEYPTYNDYQKIWRPLCEMESACNAVAENESIVLEDVNLTWKRVQRDQDLQGFFEIPSEKIKQWCLECDFKNCFLCIRMRQSENNFLPERSHVHSVCKYLDLTSMTNVIWIAHGVTTHVKEKDEDEDKDFKEINFRINHLPSTNRPQKIFLKDTRFTVELIPKLLPDVRKESAIDQLTKANQLVKSIALGKGIHFENMKVIGGQNGTFDMENHHALGFPPLNRSQTKAIRETLRNGFTLIQGPPGTGKTVVGVHIVYWFFKLSQTTAPTKKKTESDEPPKKRCILYCGPSNKSVDVVAGQLLKLTAVLRPLRVYSEQMEVLEYPYPGSSLKLSRHSHREGKPNTELRSITLHHLMRGPHNPHSAKIRAFDARIKQEDTLDEEEIKCYKQLLQKARKYELLRHDVVLCTCTAASNPNFGILSPQQIIIDECAMATEPEAFIPLVANQPEQIVLIGDHKQLKPVVHSDVVERLGMSKSLFERYMRKALMLDIQYRMHEDICEFPSKQFYGGHLKTGRRPKASPSVLMKDPQDPTSILFGHVEGKEVGLMVSTERGNENSMANLQEAEQTVHLVSKLVGQSGIDPEHIAILTPYNAQVAKISETLRAKGISRVTVSTIMKSQGSEWRYVILSTVRSCPKSEIDPAPTKSWQVKKLGFVMDPNQVNVGITRAQEGLCIIGNQSLLQCCSLWKKLLNHYHEKGCVVDAKNILVQRKRGGTKTNGFRTLLKN</sequence>
<dbReference type="InterPro" id="IPR056787">
    <property type="entry name" value="OB_HELZ2"/>
</dbReference>
<dbReference type="GO" id="GO:0005524">
    <property type="term" value="F:ATP binding"/>
    <property type="evidence" value="ECO:0007669"/>
    <property type="project" value="UniProtKB-KW"/>
</dbReference>
<feature type="compositionally biased region" description="Low complexity" evidence="7">
    <location>
        <begin position="1244"/>
        <end position="1254"/>
    </location>
</feature>
<dbReference type="Pfam" id="PF25049">
    <property type="entry name" value="OB_HELZ2"/>
    <property type="match status" value="1"/>
</dbReference>
<evidence type="ECO:0000313" key="10">
    <source>
        <dbReference type="Proteomes" id="UP001591681"/>
    </source>
</evidence>
<evidence type="ECO:0000259" key="8">
    <source>
        <dbReference type="PROSITE" id="PS50103"/>
    </source>
</evidence>
<dbReference type="SMART" id="SM00382">
    <property type="entry name" value="AAA"/>
    <property type="match status" value="2"/>
</dbReference>
<name>A0ABD1JUM1_9TELE</name>
<dbReference type="Proteomes" id="UP001591681">
    <property type="component" value="Unassembled WGS sequence"/>
</dbReference>
<dbReference type="InterPro" id="IPR041677">
    <property type="entry name" value="DNA2/NAM7_AAA_11"/>
</dbReference>
<dbReference type="PROSITE" id="PS50103">
    <property type="entry name" value="ZF_C3H1"/>
    <property type="match status" value="1"/>
</dbReference>
<dbReference type="GO" id="GO:0008270">
    <property type="term" value="F:zinc ion binding"/>
    <property type="evidence" value="ECO:0007669"/>
    <property type="project" value="UniProtKB-KW"/>
</dbReference>
<dbReference type="InterPro" id="IPR013087">
    <property type="entry name" value="Znf_C2H2_type"/>
</dbReference>
<dbReference type="FunFam" id="3.40.50.300:FF:001313">
    <property type="entry name" value="Helicase with zinc finger domain 2"/>
    <property type="match status" value="1"/>
</dbReference>
<dbReference type="Pfam" id="PF13086">
    <property type="entry name" value="AAA_11"/>
    <property type="match status" value="3"/>
</dbReference>
<feature type="region of interest" description="Disordered" evidence="7">
    <location>
        <begin position="1234"/>
        <end position="1254"/>
    </location>
</feature>
<dbReference type="Gene3D" id="3.40.50.300">
    <property type="entry name" value="P-loop containing nucleotide triphosphate hydrolases"/>
    <property type="match status" value="4"/>
</dbReference>
<proteinExistence type="inferred from homology"/>
<feature type="compositionally biased region" description="Polar residues" evidence="7">
    <location>
        <begin position="263"/>
        <end position="279"/>
    </location>
</feature>
<evidence type="ECO:0000256" key="3">
    <source>
        <dbReference type="ARBA" id="ARBA00022801"/>
    </source>
</evidence>
<organism evidence="9 10">
    <name type="scientific">Coilia grayii</name>
    <name type="common">Gray's grenadier anchovy</name>
    <dbReference type="NCBI Taxonomy" id="363190"/>
    <lineage>
        <taxon>Eukaryota</taxon>
        <taxon>Metazoa</taxon>
        <taxon>Chordata</taxon>
        <taxon>Craniata</taxon>
        <taxon>Vertebrata</taxon>
        <taxon>Euteleostomi</taxon>
        <taxon>Actinopterygii</taxon>
        <taxon>Neopterygii</taxon>
        <taxon>Teleostei</taxon>
        <taxon>Clupei</taxon>
        <taxon>Clupeiformes</taxon>
        <taxon>Clupeoidei</taxon>
        <taxon>Engraulidae</taxon>
        <taxon>Coilinae</taxon>
        <taxon>Coilia</taxon>
    </lineage>
</organism>
<keyword evidence="6" id="KW-0862">Zinc</keyword>
<dbReference type="FunFam" id="3.40.50.300:FF:001373">
    <property type="entry name" value="Helicase with zinc finger domain 2"/>
    <property type="match status" value="1"/>
</dbReference>
<dbReference type="GO" id="GO:0004386">
    <property type="term" value="F:helicase activity"/>
    <property type="evidence" value="ECO:0007669"/>
    <property type="project" value="UniProtKB-KW"/>
</dbReference>
<dbReference type="CDD" id="cd18808">
    <property type="entry name" value="SF1_C_Upf1"/>
    <property type="match status" value="2"/>
</dbReference>
<reference evidence="9 10" key="1">
    <citation type="submission" date="2024-09" db="EMBL/GenBank/DDBJ databases">
        <title>A chromosome-level genome assembly of Gray's grenadier anchovy, Coilia grayii.</title>
        <authorList>
            <person name="Fu Z."/>
        </authorList>
    </citation>
    <scope>NUCLEOTIDE SEQUENCE [LARGE SCALE GENOMIC DNA]</scope>
    <source>
        <strain evidence="9">G4</strain>
        <tissue evidence="9">Muscle</tissue>
    </source>
</reference>
<dbReference type="EMBL" id="JBHFQA010000011">
    <property type="protein sequence ID" value="KAL2090569.1"/>
    <property type="molecule type" value="Genomic_DNA"/>
</dbReference>
<keyword evidence="4" id="KW-0347">Helicase</keyword>
<evidence type="ECO:0000313" key="9">
    <source>
        <dbReference type="EMBL" id="KAL2090569.1"/>
    </source>
</evidence>
<keyword evidence="2" id="KW-0547">Nucleotide-binding</keyword>
<comment type="similarity">
    <text evidence="1">Belongs to the DNA2/NAM7 helicase family.</text>
</comment>
<keyword evidence="5" id="KW-0067">ATP-binding</keyword>
<dbReference type="InterPro" id="IPR041679">
    <property type="entry name" value="DNA2/NAM7-like_C"/>
</dbReference>
<dbReference type="InterPro" id="IPR050534">
    <property type="entry name" value="Coronavir_polyprotein_1ab"/>
</dbReference>
<feature type="domain" description="C3H1-type" evidence="8">
    <location>
        <begin position="220"/>
        <end position="244"/>
    </location>
</feature>
<dbReference type="InterPro" id="IPR047187">
    <property type="entry name" value="SF1_C_Upf1"/>
</dbReference>
<protein>
    <recommendedName>
        <fullName evidence="8">C3H1-type domain-containing protein</fullName>
    </recommendedName>
</protein>
<dbReference type="Pfam" id="PF00773">
    <property type="entry name" value="RNB"/>
    <property type="match status" value="1"/>
</dbReference>
<evidence type="ECO:0000256" key="5">
    <source>
        <dbReference type="ARBA" id="ARBA00022840"/>
    </source>
</evidence>
<dbReference type="Pfam" id="PF17849">
    <property type="entry name" value="OB_Dis3"/>
    <property type="match status" value="1"/>
</dbReference>
<dbReference type="PANTHER" id="PTHR43788">
    <property type="entry name" value="DNA2/NAM7 HELICASE FAMILY MEMBER"/>
    <property type="match status" value="1"/>
</dbReference>
<dbReference type="InterPro" id="IPR027417">
    <property type="entry name" value="P-loop_NTPase"/>
</dbReference>
<dbReference type="InterPro" id="IPR041505">
    <property type="entry name" value="Dis3_CSD2"/>
</dbReference>
<evidence type="ECO:0000256" key="2">
    <source>
        <dbReference type="ARBA" id="ARBA00022741"/>
    </source>
</evidence>
<gene>
    <name evidence="9" type="ORF">ACEWY4_012832</name>
</gene>
<keyword evidence="10" id="KW-1185">Reference proteome</keyword>
<keyword evidence="6" id="KW-0479">Metal-binding</keyword>
<evidence type="ECO:0000256" key="7">
    <source>
        <dbReference type="SAM" id="MobiDB-lite"/>
    </source>
</evidence>
<accession>A0ABD1JUM1</accession>
<dbReference type="SMART" id="SM00955">
    <property type="entry name" value="RNB"/>
    <property type="match status" value="1"/>
</dbReference>
<keyword evidence="6" id="KW-0863">Zinc-finger</keyword>
<evidence type="ECO:0000256" key="6">
    <source>
        <dbReference type="PROSITE-ProRule" id="PRU00723"/>
    </source>
</evidence>
<dbReference type="PROSITE" id="PS00028">
    <property type="entry name" value="ZINC_FINGER_C2H2_1"/>
    <property type="match status" value="1"/>
</dbReference>
<feature type="region of interest" description="Disordered" evidence="7">
    <location>
        <begin position="263"/>
        <end position="285"/>
    </location>
</feature>
<dbReference type="InterPro" id="IPR003593">
    <property type="entry name" value="AAA+_ATPase"/>
</dbReference>
<comment type="caution">
    <text evidence="9">The sequence shown here is derived from an EMBL/GenBank/DDBJ whole genome shotgun (WGS) entry which is preliminary data.</text>
</comment>
<dbReference type="GO" id="GO:0016787">
    <property type="term" value="F:hydrolase activity"/>
    <property type="evidence" value="ECO:0007669"/>
    <property type="project" value="UniProtKB-KW"/>
</dbReference>